<keyword evidence="8" id="KW-0503">Monooxygenase</keyword>
<organism evidence="9 10">
    <name type="scientific">Leucocoprinus leucothites</name>
    <dbReference type="NCBI Taxonomy" id="201217"/>
    <lineage>
        <taxon>Eukaryota</taxon>
        <taxon>Fungi</taxon>
        <taxon>Dikarya</taxon>
        <taxon>Basidiomycota</taxon>
        <taxon>Agaricomycotina</taxon>
        <taxon>Agaricomycetes</taxon>
        <taxon>Agaricomycetidae</taxon>
        <taxon>Agaricales</taxon>
        <taxon>Agaricineae</taxon>
        <taxon>Agaricaceae</taxon>
        <taxon>Leucocoprinus</taxon>
    </lineage>
</organism>
<keyword evidence="5" id="KW-0479">Metal-binding</keyword>
<dbReference type="InterPro" id="IPR002401">
    <property type="entry name" value="Cyt_P450_E_grp-I"/>
</dbReference>
<protein>
    <recommendedName>
        <fullName evidence="11">Cytochrome P450</fullName>
    </recommendedName>
</protein>
<evidence type="ECO:0000256" key="2">
    <source>
        <dbReference type="ARBA" id="ARBA00005179"/>
    </source>
</evidence>
<dbReference type="PANTHER" id="PTHR46300:SF7">
    <property type="entry name" value="P450, PUTATIVE (EUROFUNG)-RELATED"/>
    <property type="match status" value="1"/>
</dbReference>
<evidence type="ECO:0000313" key="10">
    <source>
        <dbReference type="Proteomes" id="UP000559027"/>
    </source>
</evidence>
<dbReference type="Gene3D" id="1.10.630.10">
    <property type="entry name" value="Cytochrome P450"/>
    <property type="match status" value="1"/>
</dbReference>
<evidence type="ECO:0000256" key="8">
    <source>
        <dbReference type="ARBA" id="ARBA00023033"/>
    </source>
</evidence>
<comment type="cofactor">
    <cofactor evidence="1">
        <name>heme</name>
        <dbReference type="ChEBI" id="CHEBI:30413"/>
    </cofactor>
</comment>
<comment type="similarity">
    <text evidence="3">Belongs to the cytochrome P450 family.</text>
</comment>
<evidence type="ECO:0000256" key="1">
    <source>
        <dbReference type="ARBA" id="ARBA00001971"/>
    </source>
</evidence>
<dbReference type="InterPro" id="IPR050364">
    <property type="entry name" value="Cytochrome_P450_fung"/>
</dbReference>
<comment type="caution">
    <text evidence="9">The sequence shown here is derived from an EMBL/GenBank/DDBJ whole genome shotgun (WGS) entry which is preliminary data.</text>
</comment>
<proteinExistence type="inferred from homology"/>
<name>A0A8H5D7L8_9AGAR</name>
<dbReference type="Proteomes" id="UP000559027">
    <property type="component" value="Unassembled WGS sequence"/>
</dbReference>
<dbReference type="OrthoDB" id="2789670at2759"/>
<dbReference type="GO" id="GO:0020037">
    <property type="term" value="F:heme binding"/>
    <property type="evidence" value="ECO:0007669"/>
    <property type="project" value="InterPro"/>
</dbReference>
<dbReference type="GO" id="GO:0005506">
    <property type="term" value="F:iron ion binding"/>
    <property type="evidence" value="ECO:0007669"/>
    <property type="project" value="InterPro"/>
</dbReference>
<keyword evidence="10" id="KW-1185">Reference proteome</keyword>
<dbReference type="InterPro" id="IPR036396">
    <property type="entry name" value="Cyt_P450_sf"/>
</dbReference>
<dbReference type="InterPro" id="IPR001128">
    <property type="entry name" value="Cyt_P450"/>
</dbReference>
<evidence type="ECO:0000256" key="3">
    <source>
        <dbReference type="ARBA" id="ARBA00010617"/>
    </source>
</evidence>
<gene>
    <name evidence="9" type="ORF">D9756_005796</name>
</gene>
<dbReference type="PRINTS" id="PR00463">
    <property type="entry name" value="EP450I"/>
</dbReference>
<evidence type="ECO:0000256" key="4">
    <source>
        <dbReference type="ARBA" id="ARBA00022617"/>
    </source>
</evidence>
<keyword evidence="4" id="KW-0349">Heme</keyword>
<evidence type="ECO:0000256" key="5">
    <source>
        <dbReference type="ARBA" id="ARBA00022723"/>
    </source>
</evidence>
<keyword evidence="7" id="KW-0408">Iron</keyword>
<dbReference type="SUPFAM" id="SSF48264">
    <property type="entry name" value="Cytochrome P450"/>
    <property type="match status" value="1"/>
</dbReference>
<comment type="pathway">
    <text evidence="2">Secondary metabolite biosynthesis.</text>
</comment>
<evidence type="ECO:0000256" key="6">
    <source>
        <dbReference type="ARBA" id="ARBA00023002"/>
    </source>
</evidence>
<accession>A0A8H5D7L8</accession>
<dbReference type="PANTHER" id="PTHR46300">
    <property type="entry name" value="P450, PUTATIVE (EUROFUNG)-RELATED-RELATED"/>
    <property type="match status" value="1"/>
</dbReference>
<dbReference type="Pfam" id="PF00067">
    <property type="entry name" value="p450"/>
    <property type="match status" value="1"/>
</dbReference>
<keyword evidence="6" id="KW-0560">Oxidoreductase</keyword>
<dbReference type="GO" id="GO:0004497">
    <property type="term" value="F:monooxygenase activity"/>
    <property type="evidence" value="ECO:0007669"/>
    <property type="project" value="UniProtKB-KW"/>
</dbReference>
<dbReference type="EMBL" id="JAACJO010000008">
    <property type="protein sequence ID" value="KAF5355041.1"/>
    <property type="molecule type" value="Genomic_DNA"/>
</dbReference>
<dbReference type="AlphaFoldDB" id="A0A8H5D7L8"/>
<evidence type="ECO:0000256" key="7">
    <source>
        <dbReference type="ARBA" id="ARBA00023004"/>
    </source>
</evidence>
<dbReference type="GO" id="GO:0016705">
    <property type="term" value="F:oxidoreductase activity, acting on paired donors, with incorporation or reduction of molecular oxygen"/>
    <property type="evidence" value="ECO:0007669"/>
    <property type="project" value="InterPro"/>
</dbReference>
<evidence type="ECO:0000313" key="9">
    <source>
        <dbReference type="EMBL" id="KAF5355041.1"/>
    </source>
</evidence>
<sequence>MNSEKEFRIKWSAGSLYAGGADTTVLSIYAFFKAMALHPEVAAEAQAEIDSVVGSNRLPSFADREDLPFVNALVSEVLRWQAVVPAPPHVVKEDDLHDGFLIPKGTIIIPNIWKMLHDSRTYSNPMTFNPKRFLGPYPELDPRKISFGFGRRQVFLINLARRVLADASIFVSCAMTLAVFNISKYVDESGQVIEPVVDQTTGTVSHPTPFQCSIKPRSQKALLLINAEITKA</sequence>
<evidence type="ECO:0008006" key="11">
    <source>
        <dbReference type="Google" id="ProtNLM"/>
    </source>
</evidence>
<reference evidence="9 10" key="1">
    <citation type="journal article" date="2020" name="ISME J.">
        <title>Uncovering the hidden diversity of litter-decomposition mechanisms in mushroom-forming fungi.</title>
        <authorList>
            <person name="Floudas D."/>
            <person name="Bentzer J."/>
            <person name="Ahren D."/>
            <person name="Johansson T."/>
            <person name="Persson P."/>
            <person name="Tunlid A."/>
        </authorList>
    </citation>
    <scope>NUCLEOTIDE SEQUENCE [LARGE SCALE GENOMIC DNA]</scope>
    <source>
        <strain evidence="9 10">CBS 146.42</strain>
    </source>
</reference>